<evidence type="ECO:0000313" key="3">
    <source>
        <dbReference type="Proteomes" id="UP000244722"/>
    </source>
</evidence>
<comment type="caution">
    <text evidence="2">The sequence shown here is derived from an EMBL/GenBank/DDBJ whole genome shotgun (WGS) entry which is preliminary data.</text>
</comment>
<proteinExistence type="predicted"/>
<organism evidence="2 3">
    <name type="scientific">Tuber borchii</name>
    <name type="common">White truffle</name>
    <dbReference type="NCBI Taxonomy" id="42251"/>
    <lineage>
        <taxon>Eukaryota</taxon>
        <taxon>Fungi</taxon>
        <taxon>Dikarya</taxon>
        <taxon>Ascomycota</taxon>
        <taxon>Pezizomycotina</taxon>
        <taxon>Pezizomycetes</taxon>
        <taxon>Pezizales</taxon>
        <taxon>Tuberaceae</taxon>
        <taxon>Tuber</taxon>
    </lineage>
</organism>
<feature type="transmembrane region" description="Helical" evidence="1">
    <location>
        <begin position="12"/>
        <end position="30"/>
    </location>
</feature>
<dbReference type="Proteomes" id="UP000244722">
    <property type="component" value="Unassembled WGS sequence"/>
</dbReference>
<evidence type="ECO:0000313" key="2">
    <source>
        <dbReference type="EMBL" id="PUU73814.1"/>
    </source>
</evidence>
<keyword evidence="1" id="KW-0472">Membrane</keyword>
<evidence type="ECO:0000256" key="1">
    <source>
        <dbReference type="SAM" id="Phobius"/>
    </source>
</evidence>
<sequence length="91" mass="10498">MALTTSTYCPIYNIWLITLILSFMSLLDLLPSIHLLPRFIGGKTIPSKAWRVSKLPKSNTAFRKNMFGLFGRRPASDRSWLDSRRHFPPFS</sequence>
<gene>
    <name evidence="2" type="ORF">B9Z19DRAFT_1094312</name>
</gene>
<keyword evidence="1" id="KW-1133">Transmembrane helix</keyword>
<accession>A0A2T6ZEJ0</accession>
<protein>
    <submittedName>
        <fullName evidence="2">Uncharacterized protein</fullName>
    </submittedName>
</protein>
<reference evidence="2 3" key="1">
    <citation type="submission" date="2017-04" db="EMBL/GenBank/DDBJ databases">
        <title>Draft genome sequence of Tuber borchii Vittad., a whitish edible truffle.</title>
        <authorList>
            <consortium name="DOE Joint Genome Institute"/>
            <person name="Murat C."/>
            <person name="Kuo A."/>
            <person name="Barry K.W."/>
            <person name="Clum A."/>
            <person name="Dockter R.B."/>
            <person name="Fauchery L."/>
            <person name="Iotti M."/>
            <person name="Kohler A."/>
            <person name="Labutti K."/>
            <person name="Lindquist E.A."/>
            <person name="Lipzen A."/>
            <person name="Ohm R.A."/>
            <person name="Wang M."/>
            <person name="Grigoriev I.V."/>
            <person name="Zambonelli A."/>
            <person name="Martin F.M."/>
        </authorList>
    </citation>
    <scope>NUCLEOTIDE SEQUENCE [LARGE SCALE GENOMIC DNA]</scope>
    <source>
        <strain evidence="2 3">Tbo3840</strain>
    </source>
</reference>
<keyword evidence="1" id="KW-0812">Transmembrane</keyword>
<keyword evidence="3" id="KW-1185">Reference proteome</keyword>
<dbReference type="EMBL" id="NESQ01000344">
    <property type="protein sequence ID" value="PUU73814.1"/>
    <property type="molecule type" value="Genomic_DNA"/>
</dbReference>
<dbReference type="AlphaFoldDB" id="A0A2T6ZEJ0"/>
<name>A0A2T6ZEJ0_TUBBO</name>